<reference evidence="2" key="1">
    <citation type="submission" date="2021-01" db="EMBL/GenBank/DDBJ databases">
        <authorList>
            <person name="Corre E."/>
            <person name="Pelletier E."/>
            <person name="Niang G."/>
            <person name="Scheremetjew M."/>
            <person name="Finn R."/>
            <person name="Kale V."/>
            <person name="Holt S."/>
            <person name="Cochrane G."/>
            <person name="Meng A."/>
            <person name="Brown T."/>
            <person name="Cohen L."/>
        </authorList>
    </citation>
    <scope>NUCLEOTIDE SEQUENCE</scope>
    <source>
        <strain evidence="2">CCMP 410</strain>
    </source>
</reference>
<name>A0A7S1UYR8_9STRA</name>
<proteinExistence type="predicted"/>
<organism evidence="2">
    <name type="scientific">Grammatophora oceanica</name>
    <dbReference type="NCBI Taxonomy" id="210454"/>
    <lineage>
        <taxon>Eukaryota</taxon>
        <taxon>Sar</taxon>
        <taxon>Stramenopiles</taxon>
        <taxon>Ochrophyta</taxon>
        <taxon>Bacillariophyta</taxon>
        <taxon>Fragilariophyceae</taxon>
        <taxon>Fragilariophycidae</taxon>
        <taxon>Rhabdonematales</taxon>
        <taxon>Grammatophoraceae</taxon>
        <taxon>Grammatophora</taxon>
    </lineage>
</organism>
<dbReference type="AlphaFoldDB" id="A0A7S1UYR8"/>
<protein>
    <submittedName>
        <fullName evidence="2">Uncharacterized protein</fullName>
    </submittedName>
</protein>
<keyword evidence="1" id="KW-0732">Signal</keyword>
<accession>A0A7S1UYR8</accession>
<feature type="chain" id="PRO_5030666625" evidence="1">
    <location>
        <begin position="21"/>
        <end position="142"/>
    </location>
</feature>
<dbReference type="EMBL" id="HBGK01019080">
    <property type="protein sequence ID" value="CAD9280717.1"/>
    <property type="molecule type" value="Transcribed_RNA"/>
</dbReference>
<sequence>MNPILLTVTLLLLTLSAVLSAEEKSSTTYLRSRADETEATTTAFYTPDSDERELNVVIVIEEEEEDLYKHLDFGQAYDSTSTTRSAGEVCKFPNHSFTNCMTTSDCLSQESRLRPHKPCCLTYKNQFCVCGSSDQTSAKCLL</sequence>
<evidence type="ECO:0000256" key="1">
    <source>
        <dbReference type="SAM" id="SignalP"/>
    </source>
</evidence>
<feature type="signal peptide" evidence="1">
    <location>
        <begin position="1"/>
        <end position="20"/>
    </location>
</feature>
<gene>
    <name evidence="2" type="ORF">GOCE00092_LOCUS9627</name>
</gene>
<evidence type="ECO:0000313" key="2">
    <source>
        <dbReference type="EMBL" id="CAD9280717.1"/>
    </source>
</evidence>